<dbReference type="Proteomes" id="UP001597267">
    <property type="component" value="Unassembled WGS sequence"/>
</dbReference>
<feature type="domain" description="N-acetyltransferase" evidence="3">
    <location>
        <begin position="1"/>
        <end position="141"/>
    </location>
</feature>
<evidence type="ECO:0000256" key="1">
    <source>
        <dbReference type="ARBA" id="ARBA00022679"/>
    </source>
</evidence>
<comment type="caution">
    <text evidence="4">The sequence shown here is derived from an EMBL/GenBank/DDBJ whole genome shotgun (WGS) entry which is preliminary data.</text>
</comment>
<gene>
    <name evidence="4" type="ORF">ACFQ5M_12830</name>
</gene>
<dbReference type="Pfam" id="PF13508">
    <property type="entry name" value="Acetyltransf_7"/>
    <property type="match status" value="1"/>
</dbReference>
<evidence type="ECO:0000313" key="4">
    <source>
        <dbReference type="EMBL" id="MFD1672978.1"/>
    </source>
</evidence>
<keyword evidence="2 4" id="KW-0012">Acyltransferase</keyword>
<evidence type="ECO:0000259" key="3">
    <source>
        <dbReference type="PROSITE" id="PS51186"/>
    </source>
</evidence>
<dbReference type="PANTHER" id="PTHR43800:SF1">
    <property type="entry name" value="PEPTIDYL-LYSINE N-ACETYLTRANSFERASE YJAB"/>
    <property type="match status" value="1"/>
</dbReference>
<dbReference type="PANTHER" id="PTHR43800">
    <property type="entry name" value="PEPTIDYL-LYSINE N-ACETYLTRANSFERASE YJAB"/>
    <property type="match status" value="1"/>
</dbReference>
<protein>
    <submittedName>
        <fullName evidence="4">GNAT family N-acetyltransferase</fullName>
        <ecNumber evidence="4">2.3.1.-</ecNumber>
    </submittedName>
</protein>
<sequence length="142" mass="16223">MIRQAQVADEPQIMTIWLNGNFEAHNFVPQDYWQRHYEETRAMLGQADIYVYEIDGKILGFAGLMADYLAGIFVASAAQSKGIGQALLAAVKADHARITLHVYQKNQHAVNFYKRAGFKIHEEDIDETTGENEFEMTWQRAN</sequence>
<accession>A0ABW4JBD7</accession>
<dbReference type="InterPro" id="IPR016181">
    <property type="entry name" value="Acyl_CoA_acyltransferase"/>
</dbReference>
<dbReference type="RefSeq" id="WP_125715333.1">
    <property type="nucleotide sequence ID" value="NZ_JBHTOP010000028.1"/>
</dbReference>
<reference evidence="5" key="1">
    <citation type="journal article" date="2019" name="Int. J. Syst. Evol. Microbiol.">
        <title>The Global Catalogue of Microorganisms (GCM) 10K type strain sequencing project: providing services to taxonomists for standard genome sequencing and annotation.</title>
        <authorList>
            <consortium name="The Broad Institute Genomics Platform"/>
            <consortium name="The Broad Institute Genome Sequencing Center for Infectious Disease"/>
            <person name="Wu L."/>
            <person name="Ma J."/>
        </authorList>
    </citation>
    <scope>NUCLEOTIDE SEQUENCE [LARGE SCALE GENOMIC DNA]</scope>
    <source>
        <strain evidence="5">CCM 8896</strain>
    </source>
</reference>
<dbReference type="Gene3D" id="3.40.630.30">
    <property type="match status" value="1"/>
</dbReference>
<dbReference type="CDD" id="cd04301">
    <property type="entry name" value="NAT_SF"/>
    <property type="match status" value="1"/>
</dbReference>
<organism evidence="4 5">
    <name type="scientific">Agrilactobacillus yilanensis</name>
    <dbReference type="NCBI Taxonomy" id="2485997"/>
    <lineage>
        <taxon>Bacteria</taxon>
        <taxon>Bacillati</taxon>
        <taxon>Bacillota</taxon>
        <taxon>Bacilli</taxon>
        <taxon>Lactobacillales</taxon>
        <taxon>Lactobacillaceae</taxon>
        <taxon>Agrilactobacillus</taxon>
    </lineage>
</organism>
<dbReference type="GO" id="GO:0016746">
    <property type="term" value="F:acyltransferase activity"/>
    <property type="evidence" value="ECO:0007669"/>
    <property type="project" value="UniProtKB-KW"/>
</dbReference>
<dbReference type="EC" id="2.3.1.-" evidence="4"/>
<dbReference type="EMBL" id="JBHTOP010000028">
    <property type="protein sequence ID" value="MFD1672978.1"/>
    <property type="molecule type" value="Genomic_DNA"/>
</dbReference>
<keyword evidence="5" id="KW-1185">Reference proteome</keyword>
<evidence type="ECO:0000313" key="5">
    <source>
        <dbReference type="Proteomes" id="UP001597267"/>
    </source>
</evidence>
<evidence type="ECO:0000256" key="2">
    <source>
        <dbReference type="ARBA" id="ARBA00023315"/>
    </source>
</evidence>
<dbReference type="PROSITE" id="PS51186">
    <property type="entry name" value="GNAT"/>
    <property type="match status" value="1"/>
</dbReference>
<keyword evidence="1 4" id="KW-0808">Transferase</keyword>
<name>A0ABW4JBD7_9LACO</name>
<dbReference type="SUPFAM" id="SSF55729">
    <property type="entry name" value="Acyl-CoA N-acyltransferases (Nat)"/>
    <property type="match status" value="1"/>
</dbReference>
<dbReference type="InterPro" id="IPR000182">
    <property type="entry name" value="GNAT_dom"/>
</dbReference>
<proteinExistence type="predicted"/>